<comment type="caution">
    <text evidence="2">The sequence shown here is derived from an EMBL/GenBank/DDBJ whole genome shotgun (WGS) entry which is preliminary data.</text>
</comment>
<gene>
    <name evidence="2" type="ORF">I3842_14G019500</name>
</gene>
<name>A0A922AIB8_CARIL</name>
<accession>A0A922AIB8</accession>
<feature type="chain" id="PRO_5036975048" evidence="1">
    <location>
        <begin position="22"/>
        <end position="212"/>
    </location>
</feature>
<dbReference type="PANTHER" id="PTHR34537:SF2">
    <property type="entry name" value="FERREDOXIN-LIKE PROTEIN"/>
    <property type="match status" value="1"/>
</dbReference>
<keyword evidence="1" id="KW-0732">Signal</keyword>
<reference evidence="2" key="1">
    <citation type="submission" date="2021-01" db="EMBL/GenBank/DDBJ databases">
        <authorList>
            <person name="Lovell J.T."/>
            <person name="Bentley N."/>
            <person name="Bhattarai G."/>
            <person name="Jenkins J.W."/>
            <person name="Sreedasyam A."/>
            <person name="Alarcon Y."/>
            <person name="Bock C."/>
            <person name="Boston L."/>
            <person name="Carlson J."/>
            <person name="Cervantes K."/>
            <person name="Clermont K."/>
            <person name="Krom N."/>
            <person name="Kubenka K."/>
            <person name="Mamidi S."/>
            <person name="Mattison C."/>
            <person name="Monteros M."/>
            <person name="Pisani C."/>
            <person name="Plott C."/>
            <person name="Rajasekar S."/>
            <person name="Rhein H.S."/>
            <person name="Rohla C."/>
            <person name="Song M."/>
            <person name="Hilaire R.S."/>
            <person name="Shu S."/>
            <person name="Wells L."/>
            <person name="Wang X."/>
            <person name="Webber J."/>
            <person name="Heerema R.J."/>
            <person name="Klein P."/>
            <person name="Conner P."/>
            <person name="Grauke L."/>
            <person name="Grimwood J."/>
            <person name="Schmutz J."/>
            <person name="Randall J.J."/>
        </authorList>
    </citation>
    <scope>NUCLEOTIDE SEQUENCE</scope>
    <source>
        <tissue evidence="2">Leaf</tissue>
    </source>
</reference>
<evidence type="ECO:0000313" key="2">
    <source>
        <dbReference type="EMBL" id="KAG6677304.1"/>
    </source>
</evidence>
<evidence type="ECO:0000256" key="1">
    <source>
        <dbReference type="SAM" id="SignalP"/>
    </source>
</evidence>
<proteinExistence type="predicted"/>
<dbReference type="PANTHER" id="PTHR34537">
    <property type="entry name" value="OS08G0459300 PROTEIN"/>
    <property type="match status" value="1"/>
</dbReference>
<dbReference type="EMBL" id="CM031838">
    <property type="protein sequence ID" value="KAG6677304.1"/>
    <property type="molecule type" value="Genomic_DNA"/>
</dbReference>
<dbReference type="Proteomes" id="UP000811246">
    <property type="component" value="Chromosome 14"/>
</dbReference>
<dbReference type="AlphaFoldDB" id="A0A922AIB8"/>
<organism evidence="2 3">
    <name type="scientific">Carya illinoinensis</name>
    <name type="common">Pecan</name>
    <dbReference type="NCBI Taxonomy" id="32201"/>
    <lineage>
        <taxon>Eukaryota</taxon>
        <taxon>Viridiplantae</taxon>
        <taxon>Streptophyta</taxon>
        <taxon>Embryophyta</taxon>
        <taxon>Tracheophyta</taxon>
        <taxon>Spermatophyta</taxon>
        <taxon>Magnoliopsida</taxon>
        <taxon>eudicotyledons</taxon>
        <taxon>Gunneridae</taxon>
        <taxon>Pentapetalae</taxon>
        <taxon>rosids</taxon>
        <taxon>fabids</taxon>
        <taxon>Fagales</taxon>
        <taxon>Juglandaceae</taxon>
        <taxon>Carya</taxon>
    </lineage>
</organism>
<sequence>MLTYQDFVIRLLFSVCCTGNAANDLVDIINKNRTAQKLPHLNNSPGLGCMALQYVELCRENCTSNNTVNCKPSEDDFTEVFAPNCGVELPTFSTITGHIVGCQSKYLEPLLAFSHVLVKDHKSLSLLRNKSHTEMGVGMIGVHKGSFFWCILFSSGKTNSTFVLEDHGIGIKQKKGCYSGSSIPCNGGQKLSDMISIIISTAFQLIYMLQQL</sequence>
<evidence type="ECO:0000313" key="3">
    <source>
        <dbReference type="Proteomes" id="UP000811246"/>
    </source>
</evidence>
<feature type="signal peptide" evidence="1">
    <location>
        <begin position="1"/>
        <end position="21"/>
    </location>
</feature>
<protein>
    <submittedName>
        <fullName evidence="2">Uncharacterized protein</fullName>
    </submittedName>
</protein>